<keyword evidence="13" id="KW-1133">Transmembrane helix</keyword>
<dbReference type="KEGG" id="fad:CDH04_08355"/>
<evidence type="ECO:0000256" key="1">
    <source>
        <dbReference type="ARBA" id="ARBA00004388"/>
    </source>
</evidence>
<name>A0A2Z4Y0K1_9GAMM</name>
<evidence type="ECO:0000256" key="3">
    <source>
        <dbReference type="ARBA" id="ARBA00006380"/>
    </source>
</evidence>
<dbReference type="Gene3D" id="3.40.50.2000">
    <property type="entry name" value="Glycogen Phosphorylase B"/>
    <property type="match status" value="1"/>
</dbReference>
<dbReference type="GO" id="GO:0009245">
    <property type="term" value="P:lipid A biosynthetic process"/>
    <property type="evidence" value="ECO:0007669"/>
    <property type="project" value="TreeGrafter"/>
</dbReference>
<protein>
    <recommendedName>
        <fullName evidence="5 13">3-deoxy-D-manno-octulosonic acid transferase</fullName>
        <shortName evidence="13">Kdo transferase</shortName>
        <ecNumber evidence="4 13">2.4.99.12</ecNumber>
    </recommendedName>
    <alternativeName>
        <fullName evidence="9 13">Lipid IV(A) 3-deoxy-D-manno-octulosonic acid transferase</fullName>
    </alternativeName>
</protein>
<dbReference type="Pfam" id="PF04413">
    <property type="entry name" value="Glycos_transf_N"/>
    <property type="match status" value="1"/>
</dbReference>
<keyword evidence="13" id="KW-0448">Lipopolysaccharide biosynthesis</keyword>
<dbReference type="InterPro" id="IPR001296">
    <property type="entry name" value="Glyco_trans_1"/>
</dbReference>
<evidence type="ECO:0000259" key="15">
    <source>
        <dbReference type="Pfam" id="PF04413"/>
    </source>
</evidence>
<dbReference type="GO" id="GO:0005886">
    <property type="term" value="C:plasma membrane"/>
    <property type="evidence" value="ECO:0007669"/>
    <property type="project" value="UniProtKB-SubCell"/>
</dbReference>
<comment type="catalytic activity">
    <reaction evidence="10 13">
        <text>lipid IVA (E. coli) + CMP-3-deoxy-beta-D-manno-octulosonate = alpha-Kdo-(2-&gt;6)-lipid IVA (E. coli) + CMP + H(+)</text>
        <dbReference type="Rhea" id="RHEA:28066"/>
        <dbReference type="ChEBI" id="CHEBI:15378"/>
        <dbReference type="ChEBI" id="CHEBI:58603"/>
        <dbReference type="ChEBI" id="CHEBI:60364"/>
        <dbReference type="ChEBI" id="CHEBI:60377"/>
        <dbReference type="ChEBI" id="CHEBI:85987"/>
        <dbReference type="EC" id="2.4.99.12"/>
    </reaction>
</comment>
<feature type="site" description="Transition state stabilizer" evidence="12">
    <location>
        <position position="141"/>
    </location>
</feature>
<dbReference type="AlphaFoldDB" id="A0A2Z4Y0K1"/>
<evidence type="ECO:0000313" key="18">
    <source>
        <dbReference type="Proteomes" id="UP000251120"/>
    </source>
</evidence>
<proteinExistence type="inferred from homology"/>
<evidence type="ECO:0000256" key="10">
    <source>
        <dbReference type="ARBA" id="ARBA00049183"/>
    </source>
</evidence>
<dbReference type="PANTHER" id="PTHR42755:SF1">
    <property type="entry name" value="3-DEOXY-D-MANNO-OCTULOSONIC ACID TRANSFERASE, MITOCHONDRIAL-RELATED"/>
    <property type="match status" value="1"/>
</dbReference>
<evidence type="ECO:0000256" key="9">
    <source>
        <dbReference type="ARBA" id="ARBA00031445"/>
    </source>
</evidence>
<evidence type="ECO:0000313" key="17">
    <source>
        <dbReference type="EMBL" id="QIW12652.1"/>
    </source>
</evidence>
<evidence type="ECO:0000313" key="16">
    <source>
        <dbReference type="EMBL" id="AXA34406.1"/>
    </source>
</evidence>
<organism evidence="16 18">
    <name type="scientific">Francisella adeliensis</name>
    <dbReference type="NCBI Taxonomy" id="2007306"/>
    <lineage>
        <taxon>Bacteria</taxon>
        <taxon>Pseudomonadati</taxon>
        <taxon>Pseudomonadota</taxon>
        <taxon>Gammaproteobacteria</taxon>
        <taxon>Thiotrichales</taxon>
        <taxon>Francisellaceae</taxon>
        <taxon>Francisella</taxon>
    </lineage>
</organism>
<feature type="domain" description="3-deoxy-D-manno-octulosonic-acid transferase N-terminal" evidence="15">
    <location>
        <begin position="44"/>
        <end position="221"/>
    </location>
</feature>
<dbReference type="InterPro" id="IPR038107">
    <property type="entry name" value="Glycos_transf_N_sf"/>
</dbReference>
<dbReference type="UniPathway" id="UPA00958"/>
<dbReference type="PANTHER" id="PTHR42755">
    <property type="entry name" value="3-DEOXY-MANNO-OCTULOSONATE CYTIDYLYLTRANSFERASE"/>
    <property type="match status" value="1"/>
</dbReference>
<accession>A0A2Z4Y0K1</accession>
<comment type="subcellular location">
    <subcellularLocation>
        <location evidence="1">Cell inner membrane</location>
        <topology evidence="1">Single-pass membrane protein</topology>
        <orientation evidence="1">Cytoplasmic side</orientation>
    </subcellularLocation>
    <subcellularLocation>
        <location evidence="13">Cell membrane</location>
    </subcellularLocation>
</comment>
<dbReference type="GO" id="GO:0009244">
    <property type="term" value="P:lipopolysaccharide core region biosynthetic process"/>
    <property type="evidence" value="ECO:0007669"/>
    <property type="project" value="UniProtKB-UniRule"/>
</dbReference>
<dbReference type="NCBIfam" id="NF004388">
    <property type="entry name" value="PRK05749.1-4"/>
    <property type="match status" value="1"/>
</dbReference>
<keyword evidence="7 13" id="KW-0808">Transferase</keyword>
<sequence length="434" mass="49722">MDNIKKIIYNILTHLYSSLFLVYIPIVYLKKLKRSLNNNQYRLRWSERFAITPLRLKDSIWIHSVSVGESLSAEPLVRKLLNDFPNENIVITTTTPTGSDVIRRLYDNHKNVHHMYIPYDVKPFINSFFAKVDPKLFIVIETEIWPNILGKCFAEDIPVVITNARLSKKSLRNYKKIPFGGEMLFSKVSHICTQTEKDTKRFLSLGVQKDKVSTTGNLKYNLVTPKDLANQTHSLKESIKHRAVWVAGSTHSGEESIILEAHKEILKTNPDCLLIIVPRHKERFCNVEKIISNNNLTLQKRSSNKEEIDEKTQVYLGDTMGELLQLYFIADITFMGGTLIDNGGHNLLEPAALRKPIISGTSLYNFSQISKALIRNKALIRVRNSQELATNISNLIKDKQKCSELADNSYKTFQAHGDVLDLQYNQITKFLCQK</sequence>
<dbReference type="OrthoDB" id="9789797at2"/>
<evidence type="ECO:0000256" key="13">
    <source>
        <dbReference type="RuleBase" id="RU365103"/>
    </source>
</evidence>
<keyword evidence="19" id="KW-1185">Reference proteome</keyword>
<evidence type="ECO:0000256" key="5">
    <source>
        <dbReference type="ARBA" id="ARBA00019077"/>
    </source>
</evidence>
<keyword evidence="13" id="KW-1003">Cell membrane</keyword>
<feature type="site" description="Transition state stabilizer" evidence="12">
    <location>
        <position position="219"/>
    </location>
</feature>
<dbReference type="SUPFAM" id="SSF53756">
    <property type="entry name" value="UDP-Glycosyltransferase/glycogen phosphorylase"/>
    <property type="match status" value="1"/>
</dbReference>
<dbReference type="GO" id="GO:0043842">
    <property type="term" value="F:Kdo transferase activity"/>
    <property type="evidence" value="ECO:0007669"/>
    <property type="project" value="UniProtKB-EC"/>
</dbReference>
<dbReference type="Proteomes" id="UP000681131">
    <property type="component" value="Chromosome"/>
</dbReference>
<gene>
    <name evidence="16" type="ORF">CDH04_08355</name>
    <name evidence="17" type="ORF">FZC43_08360</name>
</gene>
<keyword evidence="13" id="KW-0812">Transmembrane</keyword>
<comment type="function">
    <text evidence="13">Involved in lipopolysaccharide (LPS) biosynthesis. Catalyzes the transfer of 3-deoxy-D-manno-octulosonate (Kdo) residue(s) from CMP-Kdo to lipid IV(A), the tetraacyldisaccharide-1,4'-bisphosphate precursor of lipid A.</text>
</comment>
<evidence type="ECO:0000256" key="7">
    <source>
        <dbReference type="ARBA" id="ARBA00022679"/>
    </source>
</evidence>
<evidence type="ECO:0000313" key="19">
    <source>
        <dbReference type="Proteomes" id="UP000681131"/>
    </source>
</evidence>
<dbReference type="FunFam" id="3.40.50.2000:FF:000032">
    <property type="entry name" value="3-deoxy-D-manno-octulosonic acid transferase"/>
    <property type="match status" value="1"/>
</dbReference>
<dbReference type="InterPro" id="IPR007507">
    <property type="entry name" value="Glycos_transf_N"/>
</dbReference>
<evidence type="ECO:0000256" key="11">
    <source>
        <dbReference type="PIRSR" id="PIRSR639901-1"/>
    </source>
</evidence>
<comment type="similarity">
    <text evidence="3">Belongs to the glycosyltransferase group 1 family. Glycosyltransferase 30 subfamily.</text>
</comment>
<reference evidence="17 19" key="2">
    <citation type="submission" date="2019-08" db="EMBL/GenBank/DDBJ databases">
        <title>Complete genome sequences of Francisella adeliensis (FSC1325 and FSC1326).</title>
        <authorList>
            <person name="Ohrman C."/>
            <person name="Uneklint I."/>
            <person name="Vallesi A."/>
            <person name="Karlsson L."/>
            <person name="Sjodin A."/>
        </authorList>
    </citation>
    <scope>NUCLEOTIDE SEQUENCE [LARGE SCALE GENOMIC DNA]</scope>
    <source>
        <strain evidence="17 19">FSC1325</strain>
    </source>
</reference>
<dbReference type="FunFam" id="3.40.50.11720:FF:000001">
    <property type="entry name" value="3-deoxy-D-manno-octulosonic acid transferase"/>
    <property type="match status" value="1"/>
</dbReference>
<dbReference type="RefSeq" id="WP_112870583.1">
    <property type="nucleotide sequence ID" value="NZ_CP021781.1"/>
</dbReference>
<feature type="transmembrane region" description="Helical" evidence="13">
    <location>
        <begin position="7"/>
        <end position="29"/>
    </location>
</feature>
<evidence type="ECO:0000259" key="14">
    <source>
        <dbReference type="Pfam" id="PF00534"/>
    </source>
</evidence>
<evidence type="ECO:0000256" key="8">
    <source>
        <dbReference type="ARBA" id="ARBA00022968"/>
    </source>
</evidence>
<dbReference type="EMBL" id="CP021781">
    <property type="protein sequence ID" value="AXA34406.1"/>
    <property type="molecule type" value="Genomic_DNA"/>
</dbReference>
<reference evidence="16 18" key="1">
    <citation type="submission" date="2017-06" db="EMBL/GenBank/DDBJ databases">
        <title>Complete genome of Francisella adeliensis.</title>
        <authorList>
            <person name="Vallesi A."/>
            <person name="Sjodin A."/>
        </authorList>
    </citation>
    <scope>NUCLEOTIDE SEQUENCE [LARGE SCALE GENOMIC DNA]</scope>
    <source>
        <strain evidence="16 18">FDC440</strain>
    </source>
</reference>
<feature type="active site" description="Proton acceptor" evidence="11">
    <location>
        <position position="69"/>
    </location>
</feature>
<keyword evidence="8" id="KW-0735">Signal-anchor</keyword>
<evidence type="ECO:0000256" key="4">
    <source>
        <dbReference type="ARBA" id="ARBA00012621"/>
    </source>
</evidence>
<feature type="domain" description="Glycosyl transferase family 1" evidence="14">
    <location>
        <begin position="258"/>
        <end position="411"/>
    </location>
</feature>
<dbReference type="Pfam" id="PF00534">
    <property type="entry name" value="Glycos_transf_1"/>
    <property type="match status" value="1"/>
</dbReference>
<dbReference type="InterPro" id="IPR039901">
    <property type="entry name" value="Kdotransferase"/>
</dbReference>
<dbReference type="Gene3D" id="3.40.50.11720">
    <property type="entry name" value="3-Deoxy-D-manno-octulosonic-acid transferase, N-terminal domain"/>
    <property type="match status" value="1"/>
</dbReference>
<dbReference type="EMBL" id="CP043424">
    <property type="protein sequence ID" value="QIW12652.1"/>
    <property type="molecule type" value="Genomic_DNA"/>
</dbReference>
<keyword evidence="6" id="KW-0997">Cell inner membrane</keyword>
<keyword evidence="13" id="KW-0472">Membrane</keyword>
<evidence type="ECO:0000256" key="2">
    <source>
        <dbReference type="ARBA" id="ARBA00004713"/>
    </source>
</evidence>
<dbReference type="Proteomes" id="UP000251120">
    <property type="component" value="Chromosome"/>
</dbReference>
<dbReference type="EC" id="2.4.99.12" evidence="4 13"/>
<evidence type="ECO:0000256" key="12">
    <source>
        <dbReference type="PIRSR" id="PIRSR639901-2"/>
    </source>
</evidence>
<evidence type="ECO:0000256" key="6">
    <source>
        <dbReference type="ARBA" id="ARBA00022519"/>
    </source>
</evidence>
<comment type="pathway">
    <text evidence="2 13">Bacterial outer membrane biogenesis; LPS core biosynthesis.</text>
</comment>